<feature type="domain" description="ABC transporter" evidence="8">
    <location>
        <begin position="351"/>
        <end position="573"/>
    </location>
</feature>
<evidence type="ECO:0000256" key="7">
    <source>
        <dbReference type="SAM" id="Phobius"/>
    </source>
</evidence>
<sequence length="573" mass="61087">MEPAISSDVQWLQQRTASVSGLVRLAGLAGAAAVLAHVGFAAALAFAVGTWVQGRFDTGWQLLAMVLAIGARSGLLALRDYAGGLAGLRLRQQVRAEVLDTLERLGPLRGHAGDDGALSTLVTEQVDALDGHVSRYLPQRLTIALALPTLLLAVTPFSWMALLILAGTAPLIPVFMHLVGRGAAAASQRQADALARLGGQFLDLVRGLPMLRLLGQVMPAAARLGHGIEDYRTRTMQVLRLAFLSSMVLELFASLSIAMLALYLGLSLLGRLDIGHYGQTMTLGPALFMLLLAPEFYAPLRQLGADYHVRADALAAAARLRGLQAQLPAAATATAAMPASTARSDPAAPLIVFEHVGLRHADGRVALENVCFTVNAGERIALRGASGSGKSTLLALAAGLIQPTSGRILIHGQALDTTAWWPRLGWMEQRPEWFFQSIRDNVLVGQPADEARLWQALTEAGLDEVVRALPSQANAVVGSAQGTLSGGQLQRLALARALARDADVWLLDEPFSQLDAETGMRLRHTLGLASHGRTVLMATHESEDPDWINRTLLLERGRLLADSSRPDVPEPGI</sequence>
<gene>
    <name evidence="10" type="primary">cydD</name>
    <name evidence="10" type="ORF">WB794_13125</name>
</gene>
<evidence type="ECO:0000259" key="9">
    <source>
        <dbReference type="PROSITE" id="PS50929"/>
    </source>
</evidence>
<keyword evidence="11" id="KW-1185">Reference proteome</keyword>
<reference evidence="10 11" key="1">
    <citation type="journal article" date="2016" name="Antonie Van Leeuwenhoek">
        <title>Denitratimonas tolerans gen. nov., sp. nov., a denitrifying bacterium isolated from a bioreactor for tannery wastewater treatment.</title>
        <authorList>
            <person name="Han S.I."/>
            <person name="Kim J.O."/>
            <person name="Lee Y.R."/>
            <person name="Ekpeghere K.I."/>
            <person name="Koh S.C."/>
            <person name="Whang K.S."/>
        </authorList>
    </citation>
    <scope>NUCLEOTIDE SEQUENCE [LARGE SCALE GENOMIC DNA]</scope>
    <source>
        <strain evidence="10 11">KACC 17565</strain>
    </source>
</reference>
<dbReference type="InterPro" id="IPR003593">
    <property type="entry name" value="AAA+_ATPase"/>
</dbReference>
<keyword evidence="2 7" id="KW-0812">Transmembrane</keyword>
<dbReference type="GO" id="GO:0005524">
    <property type="term" value="F:ATP binding"/>
    <property type="evidence" value="ECO:0007669"/>
    <property type="project" value="UniProtKB-KW"/>
</dbReference>
<dbReference type="GO" id="GO:0042883">
    <property type="term" value="P:cysteine transport"/>
    <property type="evidence" value="ECO:0007669"/>
    <property type="project" value="InterPro"/>
</dbReference>
<evidence type="ECO:0000259" key="8">
    <source>
        <dbReference type="PROSITE" id="PS50893"/>
    </source>
</evidence>
<feature type="transmembrane region" description="Helical" evidence="7">
    <location>
        <begin position="157"/>
        <end position="179"/>
    </location>
</feature>
<evidence type="ECO:0000313" key="11">
    <source>
        <dbReference type="Proteomes" id="UP001364472"/>
    </source>
</evidence>
<dbReference type="Pfam" id="PF00005">
    <property type="entry name" value="ABC_tran"/>
    <property type="match status" value="1"/>
</dbReference>
<dbReference type="InterPro" id="IPR036640">
    <property type="entry name" value="ABC1_TM_sf"/>
</dbReference>
<dbReference type="InterPro" id="IPR039421">
    <property type="entry name" value="Type_1_exporter"/>
</dbReference>
<keyword evidence="3" id="KW-0547">Nucleotide-binding</keyword>
<evidence type="ECO:0000313" key="10">
    <source>
        <dbReference type="EMBL" id="MEJ1250608.1"/>
    </source>
</evidence>
<dbReference type="PANTHER" id="PTHR24221:SF654">
    <property type="entry name" value="ATP-BINDING CASSETTE SUB-FAMILY B MEMBER 6"/>
    <property type="match status" value="1"/>
</dbReference>
<dbReference type="SUPFAM" id="SSF52540">
    <property type="entry name" value="P-loop containing nucleoside triphosphate hydrolases"/>
    <property type="match status" value="1"/>
</dbReference>
<feature type="domain" description="ABC transmembrane type-1" evidence="9">
    <location>
        <begin position="28"/>
        <end position="312"/>
    </location>
</feature>
<dbReference type="EMBL" id="JBBDHC010000026">
    <property type="protein sequence ID" value="MEJ1250608.1"/>
    <property type="molecule type" value="Genomic_DNA"/>
</dbReference>
<keyword evidence="4" id="KW-0067">ATP-binding</keyword>
<dbReference type="SMART" id="SM00382">
    <property type="entry name" value="AAA"/>
    <property type="match status" value="1"/>
</dbReference>
<feature type="transmembrane region" description="Helical" evidence="7">
    <location>
        <begin position="241"/>
        <end position="264"/>
    </location>
</feature>
<evidence type="ECO:0000256" key="4">
    <source>
        <dbReference type="ARBA" id="ARBA00022840"/>
    </source>
</evidence>
<name>A0AAW9RBM9_9GAMM</name>
<proteinExistence type="predicted"/>
<dbReference type="Proteomes" id="UP001364472">
    <property type="component" value="Unassembled WGS sequence"/>
</dbReference>
<evidence type="ECO:0000256" key="2">
    <source>
        <dbReference type="ARBA" id="ARBA00022692"/>
    </source>
</evidence>
<dbReference type="Gene3D" id="3.40.50.300">
    <property type="entry name" value="P-loop containing nucleotide triphosphate hydrolases"/>
    <property type="match status" value="1"/>
</dbReference>
<dbReference type="NCBIfam" id="TIGR02857">
    <property type="entry name" value="CydD"/>
    <property type="match status" value="1"/>
</dbReference>
<dbReference type="InterPro" id="IPR017871">
    <property type="entry name" value="ABC_transporter-like_CS"/>
</dbReference>
<dbReference type="GO" id="GO:0016887">
    <property type="term" value="F:ATP hydrolysis activity"/>
    <property type="evidence" value="ECO:0007669"/>
    <property type="project" value="InterPro"/>
</dbReference>
<feature type="transmembrane region" description="Helical" evidence="7">
    <location>
        <begin position="25"/>
        <end position="48"/>
    </location>
</feature>
<dbReference type="RefSeq" id="WP_337336309.1">
    <property type="nucleotide sequence ID" value="NZ_JBBDHC010000026.1"/>
</dbReference>
<dbReference type="Pfam" id="PF00664">
    <property type="entry name" value="ABC_membrane"/>
    <property type="match status" value="1"/>
</dbReference>
<dbReference type="SUPFAM" id="SSF90123">
    <property type="entry name" value="ABC transporter transmembrane region"/>
    <property type="match status" value="1"/>
</dbReference>
<feature type="transmembrane region" description="Helical" evidence="7">
    <location>
        <begin position="60"/>
        <end position="78"/>
    </location>
</feature>
<dbReference type="Gene3D" id="1.20.1560.10">
    <property type="entry name" value="ABC transporter type 1, transmembrane domain"/>
    <property type="match status" value="1"/>
</dbReference>
<dbReference type="CDD" id="cd18584">
    <property type="entry name" value="ABC_6TM_AarD_CydD"/>
    <property type="match status" value="1"/>
</dbReference>
<dbReference type="InterPro" id="IPR014216">
    <property type="entry name" value="ABC_transptr_CydD"/>
</dbReference>
<keyword evidence="5 7" id="KW-1133">Transmembrane helix</keyword>
<organism evidence="10 11">
    <name type="scientific">Denitratimonas tolerans</name>
    <dbReference type="NCBI Taxonomy" id="1338420"/>
    <lineage>
        <taxon>Bacteria</taxon>
        <taxon>Pseudomonadati</taxon>
        <taxon>Pseudomonadota</taxon>
        <taxon>Gammaproteobacteria</taxon>
        <taxon>Lysobacterales</taxon>
        <taxon>Lysobacteraceae</taxon>
        <taxon>Denitratimonas</taxon>
    </lineage>
</organism>
<dbReference type="PROSITE" id="PS50893">
    <property type="entry name" value="ABC_TRANSPORTER_2"/>
    <property type="match status" value="1"/>
</dbReference>
<dbReference type="GO" id="GO:0005886">
    <property type="term" value="C:plasma membrane"/>
    <property type="evidence" value="ECO:0007669"/>
    <property type="project" value="UniProtKB-SubCell"/>
</dbReference>
<dbReference type="InterPro" id="IPR027417">
    <property type="entry name" value="P-loop_NTPase"/>
</dbReference>
<dbReference type="InterPro" id="IPR011527">
    <property type="entry name" value="ABC1_TM_dom"/>
</dbReference>
<evidence type="ECO:0000256" key="3">
    <source>
        <dbReference type="ARBA" id="ARBA00022741"/>
    </source>
</evidence>
<protein>
    <submittedName>
        <fullName evidence="10">Thiol reductant ABC exporter subunit CydD</fullName>
    </submittedName>
</protein>
<keyword evidence="6 7" id="KW-0472">Membrane</keyword>
<dbReference type="PROSITE" id="PS50929">
    <property type="entry name" value="ABC_TM1F"/>
    <property type="match status" value="1"/>
</dbReference>
<dbReference type="GO" id="GO:0140359">
    <property type="term" value="F:ABC-type transporter activity"/>
    <property type="evidence" value="ECO:0007669"/>
    <property type="project" value="InterPro"/>
</dbReference>
<dbReference type="AlphaFoldDB" id="A0AAW9RBM9"/>
<comment type="subcellular location">
    <subcellularLocation>
        <location evidence="1">Cell membrane</location>
        <topology evidence="1">Multi-pass membrane protein</topology>
    </subcellularLocation>
</comment>
<comment type="caution">
    <text evidence="10">The sequence shown here is derived from an EMBL/GenBank/DDBJ whole genome shotgun (WGS) entry which is preliminary data.</text>
</comment>
<dbReference type="PANTHER" id="PTHR24221">
    <property type="entry name" value="ATP-BINDING CASSETTE SUB-FAMILY B"/>
    <property type="match status" value="1"/>
</dbReference>
<evidence type="ECO:0000256" key="6">
    <source>
        <dbReference type="ARBA" id="ARBA00023136"/>
    </source>
</evidence>
<evidence type="ECO:0000256" key="1">
    <source>
        <dbReference type="ARBA" id="ARBA00004651"/>
    </source>
</evidence>
<dbReference type="InterPro" id="IPR003439">
    <property type="entry name" value="ABC_transporter-like_ATP-bd"/>
</dbReference>
<dbReference type="PROSITE" id="PS00211">
    <property type="entry name" value="ABC_TRANSPORTER_1"/>
    <property type="match status" value="1"/>
</dbReference>
<accession>A0AAW9RBM9</accession>
<evidence type="ECO:0000256" key="5">
    <source>
        <dbReference type="ARBA" id="ARBA00022989"/>
    </source>
</evidence>